<sequence>MAKRISYLLLFLLLGCAGQLSNTEHLQHGYQSLSENKLDSAQSHFEQSLKGYEASGVSIGQFYALTALGELELAKDQPQSAIEYFRNASEFEVNNRLSLDVSIKSRHKAKEREAYYQLSKAKNDASIYHQYLSQQDPDEYSKLLINELTRLTNAKDVEGLEEFSEVTKGSYFSRQALFSVLEIEYEKLDTQNIAQLRDFIQKYNDKKVNTLISEPKLVRETNLYDSPQFTNVKARLTPVMQLMVIESNSDALWVTLENQQHGWVMSKDVTLATSKEQQIRYQSITASSKEAIRTILYKDAMHSKDTAVLVSYLGQYKAHSSASDVKNRLVGLYREQKSVQGYRNAFKWSGDSNDLSSEYVLIKGEDALLEFVKLYSPAVALPVVYSAKSELIGLYRSKQTVSGFQNAYLWSKENGDLKSELALLTSEEQLIAFSKRNTKNSEISALAKVKLLSLYRTQNTYASLKKAYDLSGEKQDLASISKILTSENDYEKYLKDFAKTKYQDVYQQTKETYVALLRDKGQFLAQFRAYQLTLLPSDGQKSQQLAKTTEHHKTLEAFAFESIKNKDGLFRLELTDLDSSVDGRKISRWGLASEYSYEVNATASVGYQLRLGSNATFIPEYHDFNVVIEFSFNLPLEKEVKAKLFGTSTTKPHISLEQVVSSRLSSDNATARNAVRFGAFQTAYFDRGTLGGYTAVYPDGVAKISAEIKSVSLVAAKEPKAKGTQKLAFSAFAQLPSAPRQSASMYSVVTKTGELYNQFIGEDTKRMESRRYASTDAVDTATTAVATTAAAGAVAKSNTVASNQRGVKRVVSNGKVMGAASYRVECTQGSDHIIYFWDGEWNHGFLGRMGLNNLSQSEIEKYVCTKL</sequence>
<dbReference type="AlphaFoldDB" id="A0AAJ4IFX8"/>
<protein>
    <recommendedName>
        <fullName evidence="4">SH3 domain-containing protein</fullName>
    </recommendedName>
</protein>
<dbReference type="SUPFAM" id="SSF48452">
    <property type="entry name" value="TPR-like"/>
    <property type="match status" value="1"/>
</dbReference>
<reference evidence="2 3" key="1">
    <citation type="submission" date="2020-11" db="EMBL/GenBank/DDBJ databases">
        <title>Complete and Circularized Genome Assembly of a human isolate of Vibrio navarrensis biotype pommerensis with MiSeq and MinION Sequence Data.</title>
        <authorList>
            <person name="Schwartz K."/>
            <person name="Borowiak M."/>
            <person name="Deneke C."/>
            <person name="Balau V."/>
            <person name="Metelmann C."/>
            <person name="Strauch E."/>
        </authorList>
    </citation>
    <scope>NUCLEOTIDE SEQUENCE [LARGE SCALE GENOMIC DNA]</scope>
    <source>
        <strain evidence="2 3">20-VB00237</strain>
    </source>
</reference>
<evidence type="ECO:0008006" key="4">
    <source>
        <dbReference type="Google" id="ProtNLM"/>
    </source>
</evidence>
<organism evidence="2 3">
    <name type="scientific">Vibrio navarrensis</name>
    <dbReference type="NCBI Taxonomy" id="29495"/>
    <lineage>
        <taxon>Bacteria</taxon>
        <taxon>Pseudomonadati</taxon>
        <taxon>Pseudomonadota</taxon>
        <taxon>Gammaproteobacteria</taxon>
        <taxon>Vibrionales</taxon>
        <taxon>Vibrionaceae</taxon>
        <taxon>Vibrio</taxon>
    </lineage>
</organism>
<dbReference type="Proteomes" id="UP000594435">
    <property type="component" value="Chromosome 2"/>
</dbReference>
<name>A0AAJ4IFX8_9VIBR</name>
<feature type="chain" id="PRO_5042517739" description="SH3 domain-containing protein" evidence="1">
    <location>
        <begin position="23"/>
        <end position="867"/>
    </location>
</feature>
<evidence type="ECO:0000256" key="1">
    <source>
        <dbReference type="SAM" id="SignalP"/>
    </source>
</evidence>
<gene>
    <name evidence="2" type="ORF">I3X05_18350</name>
</gene>
<evidence type="ECO:0000313" key="3">
    <source>
        <dbReference type="Proteomes" id="UP000594435"/>
    </source>
</evidence>
<dbReference type="EMBL" id="CP065218">
    <property type="protein sequence ID" value="QPL56068.1"/>
    <property type="molecule type" value="Genomic_DNA"/>
</dbReference>
<dbReference type="PROSITE" id="PS51257">
    <property type="entry name" value="PROKAR_LIPOPROTEIN"/>
    <property type="match status" value="1"/>
</dbReference>
<proteinExistence type="predicted"/>
<feature type="signal peptide" evidence="1">
    <location>
        <begin position="1"/>
        <end position="22"/>
    </location>
</feature>
<keyword evidence="1" id="KW-0732">Signal</keyword>
<accession>A0AAJ4IFX8</accession>
<dbReference type="RefSeq" id="WP_337971369.1">
    <property type="nucleotide sequence ID" value="NZ_CP065218.1"/>
</dbReference>
<dbReference type="InterPro" id="IPR011990">
    <property type="entry name" value="TPR-like_helical_dom_sf"/>
</dbReference>
<evidence type="ECO:0000313" key="2">
    <source>
        <dbReference type="EMBL" id="QPL56068.1"/>
    </source>
</evidence>